<dbReference type="SMART" id="SM00674">
    <property type="entry name" value="CENPB"/>
    <property type="match status" value="1"/>
</dbReference>
<dbReference type="AlphaFoldDB" id="A0A8X6PWM2"/>
<feature type="domain" description="HTH CENPB-type" evidence="3">
    <location>
        <begin position="1"/>
        <end position="66"/>
    </location>
</feature>
<protein>
    <recommendedName>
        <fullName evidence="3">HTH CENPB-type domain-containing protein</fullName>
    </recommendedName>
</protein>
<dbReference type="Gene3D" id="1.10.10.60">
    <property type="entry name" value="Homeodomain-like"/>
    <property type="match status" value="1"/>
</dbReference>
<reference evidence="4" key="1">
    <citation type="submission" date="2020-08" db="EMBL/GenBank/DDBJ databases">
        <title>Multicomponent nature underlies the extraordinary mechanical properties of spider dragline silk.</title>
        <authorList>
            <person name="Kono N."/>
            <person name="Nakamura H."/>
            <person name="Mori M."/>
            <person name="Yoshida Y."/>
            <person name="Ohtoshi R."/>
            <person name="Malay A.D."/>
            <person name="Moran D.A.P."/>
            <person name="Tomita M."/>
            <person name="Numata K."/>
            <person name="Arakawa K."/>
        </authorList>
    </citation>
    <scope>NUCLEOTIDE SEQUENCE</scope>
</reference>
<comment type="caution">
    <text evidence="4">The sequence shown here is derived from an EMBL/GenBank/DDBJ whole genome shotgun (WGS) entry which is preliminary data.</text>
</comment>
<evidence type="ECO:0000256" key="2">
    <source>
        <dbReference type="ARBA" id="ARBA00023125"/>
    </source>
</evidence>
<evidence type="ECO:0000313" key="4">
    <source>
        <dbReference type="EMBL" id="GFT84903.1"/>
    </source>
</evidence>
<dbReference type="EMBL" id="BMAW01119497">
    <property type="protein sequence ID" value="GFT84903.1"/>
    <property type="molecule type" value="Genomic_DNA"/>
</dbReference>
<evidence type="ECO:0000313" key="5">
    <source>
        <dbReference type="Proteomes" id="UP000887013"/>
    </source>
</evidence>
<dbReference type="GO" id="GO:0005634">
    <property type="term" value="C:nucleus"/>
    <property type="evidence" value="ECO:0007669"/>
    <property type="project" value="UniProtKB-SubCell"/>
</dbReference>
<evidence type="ECO:0000259" key="3">
    <source>
        <dbReference type="PROSITE" id="PS51253"/>
    </source>
</evidence>
<dbReference type="OrthoDB" id="9909311at2759"/>
<dbReference type="Pfam" id="PF03221">
    <property type="entry name" value="HTH_Tnp_Tc5"/>
    <property type="match status" value="1"/>
</dbReference>
<gene>
    <name evidence="4" type="ORF">NPIL_380201</name>
</gene>
<keyword evidence="2" id="KW-0238">DNA-binding</keyword>
<keyword evidence="5" id="KW-1185">Reference proteome</keyword>
<dbReference type="SUPFAM" id="SSF46689">
    <property type="entry name" value="Homeodomain-like"/>
    <property type="match status" value="1"/>
</dbReference>
<proteinExistence type="predicted"/>
<name>A0A8X6PWM2_NEPPI</name>
<dbReference type="GO" id="GO:0003677">
    <property type="term" value="F:DNA binding"/>
    <property type="evidence" value="ECO:0007669"/>
    <property type="project" value="UniProtKB-KW"/>
</dbReference>
<feature type="non-terminal residue" evidence="4">
    <location>
        <position position="68"/>
    </location>
</feature>
<accession>A0A8X6PWM2</accession>
<evidence type="ECO:0000256" key="1">
    <source>
        <dbReference type="ARBA" id="ARBA00004123"/>
    </source>
</evidence>
<dbReference type="PROSITE" id="PS51253">
    <property type="entry name" value="HTH_CENPB"/>
    <property type="match status" value="1"/>
</dbReference>
<dbReference type="Proteomes" id="UP000887013">
    <property type="component" value="Unassembled WGS sequence"/>
</dbReference>
<dbReference type="InterPro" id="IPR009057">
    <property type="entry name" value="Homeodomain-like_sf"/>
</dbReference>
<sequence>MSTYSELDSIFFAWYEQVRNSNIPVNKNILQEKALGIAASNSMNTFSGSNEWISRFKIHHSNDDNADE</sequence>
<organism evidence="4 5">
    <name type="scientific">Nephila pilipes</name>
    <name type="common">Giant wood spider</name>
    <name type="synonym">Nephila maculata</name>
    <dbReference type="NCBI Taxonomy" id="299642"/>
    <lineage>
        <taxon>Eukaryota</taxon>
        <taxon>Metazoa</taxon>
        <taxon>Ecdysozoa</taxon>
        <taxon>Arthropoda</taxon>
        <taxon>Chelicerata</taxon>
        <taxon>Arachnida</taxon>
        <taxon>Araneae</taxon>
        <taxon>Araneomorphae</taxon>
        <taxon>Entelegynae</taxon>
        <taxon>Araneoidea</taxon>
        <taxon>Nephilidae</taxon>
        <taxon>Nephila</taxon>
    </lineage>
</organism>
<comment type="subcellular location">
    <subcellularLocation>
        <location evidence="1">Nucleus</location>
    </subcellularLocation>
</comment>
<dbReference type="InterPro" id="IPR006600">
    <property type="entry name" value="HTH_CenpB_DNA-bd_dom"/>
</dbReference>